<comment type="caution">
    <text evidence="1">The sequence shown here is derived from an EMBL/GenBank/DDBJ whole genome shotgun (WGS) entry which is preliminary data.</text>
</comment>
<dbReference type="Proteomes" id="UP001206206">
    <property type="component" value="Unassembled WGS sequence"/>
</dbReference>
<reference evidence="1 2" key="1">
    <citation type="submission" date="2022-06" db="EMBL/GenBank/DDBJ databases">
        <title>Draft genome sequence of type strain Streptomyces rubrisoli DSM 42083.</title>
        <authorList>
            <person name="Duangmal K."/>
            <person name="Klaysubun C."/>
        </authorList>
    </citation>
    <scope>NUCLEOTIDE SEQUENCE [LARGE SCALE GENOMIC DNA]</scope>
    <source>
        <strain evidence="1 2">DSM 42083</strain>
    </source>
</reference>
<dbReference type="EMBL" id="JANFNH010000048">
    <property type="protein sequence ID" value="MCQ4045767.1"/>
    <property type="molecule type" value="Genomic_DNA"/>
</dbReference>
<name>A0ABT1PK73_9ACTN</name>
<evidence type="ECO:0000313" key="1">
    <source>
        <dbReference type="EMBL" id="MCQ4045767.1"/>
    </source>
</evidence>
<protein>
    <submittedName>
        <fullName evidence="1">Uncharacterized protein</fullName>
    </submittedName>
</protein>
<evidence type="ECO:0000313" key="2">
    <source>
        <dbReference type="Proteomes" id="UP001206206"/>
    </source>
</evidence>
<keyword evidence="2" id="KW-1185">Reference proteome</keyword>
<sequence length="170" mass="18842">MLTRPSDTYVSLALLASLSVFTWAILDPAAEPVGMVLVAHAPVRSAEETGRSVERRMRDFASALGMREDGVQAPCLRPRLTIDSLRRVVLRADGMRYGLQLPTSPGWKRLVGQRARATVIVGLDPLQRASEMPDIERYLDRAVAERRLYFGAAQVIRSNVISEDLGDPRV</sequence>
<organism evidence="1 2">
    <name type="scientific">Streptantibioticus rubrisoli</name>
    <dbReference type="NCBI Taxonomy" id="1387313"/>
    <lineage>
        <taxon>Bacteria</taxon>
        <taxon>Bacillati</taxon>
        <taxon>Actinomycetota</taxon>
        <taxon>Actinomycetes</taxon>
        <taxon>Kitasatosporales</taxon>
        <taxon>Streptomycetaceae</taxon>
        <taxon>Streptantibioticus</taxon>
    </lineage>
</organism>
<accession>A0ABT1PK73</accession>
<gene>
    <name evidence="1" type="ORF">NON19_27975</name>
</gene>
<proteinExistence type="predicted"/>
<dbReference type="RefSeq" id="WP_255931915.1">
    <property type="nucleotide sequence ID" value="NZ_JANFNH010000048.1"/>
</dbReference>